<dbReference type="InterPro" id="IPR036388">
    <property type="entry name" value="WH-like_DNA-bd_sf"/>
</dbReference>
<evidence type="ECO:0000259" key="5">
    <source>
        <dbReference type="Pfam" id="PF23598"/>
    </source>
</evidence>
<proteinExistence type="predicted"/>
<protein>
    <recommendedName>
        <fullName evidence="8">NB-ARC domain-containing protein</fullName>
    </recommendedName>
</protein>
<dbReference type="PANTHER" id="PTHR23155:SF1205">
    <property type="entry name" value="DISEASE RESISTANCE PROTEIN RPM1"/>
    <property type="match status" value="1"/>
</dbReference>
<dbReference type="SUPFAM" id="SSF52058">
    <property type="entry name" value="L domain-like"/>
    <property type="match status" value="1"/>
</dbReference>
<dbReference type="FunFam" id="3.40.50.300:FF:001091">
    <property type="entry name" value="Probable disease resistance protein At1g61300"/>
    <property type="match status" value="1"/>
</dbReference>
<dbReference type="InterPro" id="IPR002182">
    <property type="entry name" value="NB-ARC"/>
</dbReference>
<dbReference type="PANTHER" id="PTHR23155">
    <property type="entry name" value="DISEASE RESISTANCE PROTEIN RP"/>
    <property type="match status" value="1"/>
</dbReference>
<dbReference type="Gene3D" id="1.10.10.10">
    <property type="entry name" value="Winged helix-like DNA-binding domain superfamily/Winged helix DNA-binding domain"/>
    <property type="match status" value="1"/>
</dbReference>
<evidence type="ECO:0000313" key="7">
    <source>
        <dbReference type="Proteomes" id="UP001187192"/>
    </source>
</evidence>
<reference evidence="6" key="1">
    <citation type="submission" date="2023-07" db="EMBL/GenBank/DDBJ databases">
        <title>draft genome sequence of fig (Ficus carica).</title>
        <authorList>
            <person name="Takahashi T."/>
            <person name="Nishimura K."/>
        </authorList>
    </citation>
    <scope>NUCLEOTIDE SEQUENCE</scope>
</reference>
<dbReference type="Gene3D" id="1.10.8.430">
    <property type="entry name" value="Helical domain of apoptotic protease-activating factors"/>
    <property type="match status" value="1"/>
</dbReference>
<dbReference type="GO" id="GO:0043531">
    <property type="term" value="F:ADP binding"/>
    <property type="evidence" value="ECO:0007669"/>
    <property type="project" value="InterPro"/>
</dbReference>
<dbReference type="Gene3D" id="3.80.10.10">
    <property type="entry name" value="Ribonuclease Inhibitor"/>
    <property type="match status" value="1"/>
</dbReference>
<gene>
    <name evidence="6" type="ORF">TIFTF001_041082</name>
</gene>
<evidence type="ECO:0000259" key="3">
    <source>
        <dbReference type="Pfam" id="PF00931"/>
    </source>
</evidence>
<evidence type="ECO:0000256" key="2">
    <source>
        <dbReference type="ARBA" id="ARBA00022821"/>
    </source>
</evidence>
<dbReference type="InterPro" id="IPR044974">
    <property type="entry name" value="Disease_R_plants"/>
</dbReference>
<dbReference type="AlphaFoldDB" id="A0AA87Z385"/>
<feature type="domain" description="Disease resistance protein winged helix" evidence="4">
    <location>
        <begin position="333"/>
        <end position="402"/>
    </location>
</feature>
<dbReference type="GO" id="GO:0098542">
    <property type="term" value="P:defense response to other organism"/>
    <property type="evidence" value="ECO:0007669"/>
    <property type="project" value="TreeGrafter"/>
</dbReference>
<dbReference type="PRINTS" id="PR00364">
    <property type="entry name" value="DISEASERSIST"/>
</dbReference>
<comment type="caution">
    <text evidence="6">The sequence shown here is derived from an EMBL/GenBank/DDBJ whole genome shotgun (WGS) entry which is preliminary data.</text>
</comment>
<keyword evidence="1" id="KW-0677">Repeat</keyword>
<dbReference type="Gene3D" id="3.40.50.300">
    <property type="entry name" value="P-loop containing nucleotide triphosphate hydrolases"/>
    <property type="match status" value="1"/>
</dbReference>
<keyword evidence="2" id="KW-0611">Plant defense</keyword>
<dbReference type="EMBL" id="BTGU01001692">
    <property type="protein sequence ID" value="GMN27812.1"/>
    <property type="molecule type" value="Genomic_DNA"/>
</dbReference>
<dbReference type="Pfam" id="PF23559">
    <property type="entry name" value="WHD_DRP"/>
    <property type="match status" value="1"/>
</dbReference>
<evidence type="ECO:0000313" key="6">
    <source>
        <dbReference type="EMBL" id="GMN27812.1"/>
    </source>
</evidence>
<feature type="domain" description="Disease resistance R13L4/SHOC-2-like LRR" evidence="5">
    <location>
        <begin position="447"/>
        <end position="608"/>
    </location>
</feature>
<evidence type="ECO:0000256" key="1">
    <source>
        <dbReference type="ARBA" id="ARBA00022737"/>
    </source>
</evidence>
<evidence type="ECO:0008006" key="8">
    <source>
        <dbReference type="Google" id="ProtNLM"/>
    </source>
</evidence>
<evidence type="ECO:0000259" key="4">
    <source>
        <dbReference type="Pfam" id="PF23559"/>
    </source>
</evidence>
<dbReference type="InterPro" id="IPR042197">
    <property type="entry name" value="Apaf_helical"/>
</dbReference>
<dbReference type="InterPro" id="IPR055414">
    <property type="entry name" value="LRR_R13L4/SHOC2-like"/>
</dbReference>
<keyword evidence="7" id="KW-1185">Reference proteome</keyword>
<dbReference type="InterPro" id="IPR058922">
    <property type="entry name" value="WHD_DRP"/>
</dbReference>
<organism evidence="6 7">
    <name type="scientific">Ficus carica</name>
    <name type="common">Common fig</name>
    <dbReference type="NCBI Taxonomy" id="3494"/>
    <lineage>
        <taxon>Eukaryota</taxon>
        <taxon>Viridiplantae</taxon>
        <taxon>Streptophyta</taxon>
        <taxon>Embryophyta</taxon>
        <taxon>Tracheophyta</taxon>
        <taxon>Spermatophyta</taxon>
        <taxon>Magnoliopsida</taxon>
        <taxon>eudicotyledons</taxon>
        <taxon>Gunneridae</taxon>
        <taxon>Pentapetalae</taxon>
        <taxon>rosids</taxon>
        <taxon>fabids</taxon>
        <taxon>Rosales</taxon>
        <taxon>Moraceae</taxon>
        <taxon>Ficeae</taxon>
        <taxon>Ficus</taxon>
    </lineage>
</organism>
<feature type="domain" description="NB-ARC" evidence="3">
    <location>
        <begin position="75"/>
        <end position="245"/>
    </location>
</feature>
<dbReference type="Pfam" id="PF23598">
    <property type="entry name" value="LRR_14"/>
    <property type="match status" value="1"/>
</dbReference>
<dbReference type="InterPro" id="IPR027417">
    <property type="entry name" value="P-loop_NTPase"/>
</dbReference>
<dbReference type="SUPFAM" id="SSF52540">
    <property type="entry name" value="P-loop containing nucleoside triphosphate hydrolases"/>
    <property type="match status" value="1"/>
</dbReference>
<dbReference type="Pfam" id="PF00931">
    <property type="entry name" value="NB-ARC"/>
    <property type="match status" value="1"/>
</dbReference>
<sequence>MSLTNTVITSDNDEAEWIHGFPAKSMGRGQGYGLRPLEQGSSSRTTDVQTIDPRLQSLFVEKDELVGIKSVSTDLVAKLVEGASTRLIISLVGEGGIGKTTLAKNVYENEVVKRHFESARAWITVSRPYNPTKVLKQMKEEFCKSGECTVGELDPTDKLIDCVKKALQTKRYVIFLDDVWEENFWGVIKLALPNNNEGSRVIITTRNAAVANSCKETPHDPDRINLQPWSPHLAWELFCNKAFKECQGICPRELEQLSSEIVRKCRGLPLVIATIASLLSTKDKVESEWRRVLDGLNSKVGMNSQFPVIQKILSLSYYDLPNSVRSCFLYFGVFPEDYSIYDEKFFKLWIADGFVKANGEKTLEEVAEEYLSELTKRNLVIFHSRLGEGNMFRVHDLMRDVILSRADDIYFCQTWDKNKLKSRGKGRRLTISGSTEDILENVDSSGVRSVFFFDVDDQLTEAFMVKLFKKFKLLEVLDVDNAPVDTLPKEVGKLFCSKYFSLSNTRVKVLPKSISKLHNLESLDIRDTLICELPKEIIKLRNLRHLLAYRYNYNSQNDFDFVHGVAMHEGFGQLEDLQSLTLVEADIGGVRLVKDFEKLTKLRWLDLQHISSPPRFLCDLLLTGRLEKLPEWILKLQNLRGLCLCHSRLIDEPVKCLKGLTNLENLELSCNAYEGEQLYFEDGGFQKLRRIVLYKLDRLKVVKVVTGALPVLEDLSISECSQLEEVPSIRHLSNLKYAVFNGRRVY</sequence>
<dbReference type="Proteomes" id="UP001187192">
    <property type="component" value="Unassembled WGS sequence"/>
</dbReference>
<accession>A0AA87Z385</accession>
<dbReference type="InterPro" id="IPR032675">
    <property type="entry name" value="LRR_dom_sf"/>
</dbReference>
<dbReference type="FunFam" id="1.10.10.10:FF:000322">
    <property type="entry name" value="Probable disease resistance protein At1g63360"/>
    <property type="match status" value="1"/>
</dbReference>
<name>A0AA87Z385_FICCA</name>